<dbReference type="EMBL" id="BAABHS010000017">
    <property type="protein sequence ID" value="GAA4975023.1"/>
    <property type="molecule type" value="Genomic_DNA"/>
</dbReference>
<dbReference type="Gene3D" id="1.10.630.10">
    <property type="entry name" value="Cytochrome P450"/>
    <property type="match status" value="1"/>
</dbReference>
<evidence type="ECO:0000313" key="4">
    <source>
        <dbReference type="Proteomes" id="UP001500466"/>
    </source>
</evidence>
<keyword evidence="4" id="KW-1185">Reference proteome</keyword>
<comment type="caution">
    <text evidence="3">The sequence shown here is derived from an EMBL/GenBank/DDBJ whole genome shotgun (WGS) entry which is preliminary data.</text>
</comment>
<dbReference type="SUPFAM" id="SSF48264">
    <property type="entry name" value="Cytochrome P450"/>
    <property type="match status" value="1"/>
</dbReference>
<dbReference type="PRINTS" id="PR00359">
    <property type="entry name" value="BP450"/>
</dbReference>
<dbReference type="InterPro" id="IPR017972">
    <property type="entry name" value="Cyt_P450_CS"/>
</dbReference>
<dbReference type="InterPro" id="IPR001128">
    <property type="entry name" value="Cyt_P450"/>
</dbReference>
<dbReference type="Pfam" id="PF00067">
    <property type="entry name" value="p450"/>
    <property type="match status" value="1"/>
</dbReference>
<reference evidence="4" key="1">
    <citation type="journal article" date="2019" name="Int. J. Syst. Evol. Microbiol.">
        <title>The Global Catalogue of Microorganisms (GCM) 10K type strain sequencing project: providing services to taxonomists for standard genome sequencing and annotation.</title>
        <authorList>
            <consortium name="The Broad Institute Genomics Platform"/>
            <consortium name="The Broad Institute Genome Sequencing Center for Infectious Disease"/>
            <person name="Wu L."/>
            <person name="Ma J."/>
        </authorList>
    </citation>
    <scope>NUCLEOTIDE SEQUENCE [LARGE SCALE GENOMIC DNA]</scope>
    <source>
        <strain evidence="4">JCM 17986</strain>
    </source>
</reference>
<dbReference type="PANTHER" id="PTHR46696:SF4">
    <property type="entry name" value="BIOTIN BIOSYNTHESIS CYTOCHROME P450"/>
    <property type="match status" value="1"/>
</dbReference>
<dbReference type="PROSITE" id="PS00086">
    <property type="entry name" value="CYTOCHROME_P450"/>
    <property type="match status" value="1"/>
</dbReference>
<organism evidence="3 4">
    <name type="scientific">Yinghuangia aomiensis</name>
    <dbReference type="NCBI Taxonomy" id="676205"/>
    <lineage>
        <taxon>Bacteria</taxon>
        <taxon>Bacillati</taxon>
        <taxon>Actinomycetota</taxon>
        <taxon>Actinomycetes</taxon>
        <taxon>Kitasatosporales</taxon>
        <taxon>Streptomycetaceae</taxon>
        <taxon>Yinghuangia</taxon>
    </lineage>
</organism>
<dbReference type="Proteomes" id="UP001500466">
    <property type="component" value="Unassembled WGS sequence"/>
</dbReference>
<keyword evidence="2" id="KW-0408">Iron</keyword>
<accession>A0ABP9HNG4</accession>
<dbReference type="PRINTS" id="PR00385">
    <property type="entry name" value="P450"/>
</dbReference>
<gene>
    <name evidence="3" type="ORF">GCM10023205_47260</name>
</gene>
<dbReference type="PANTHER" id="PTHR46696">
    <property type="entry name" value="P450, PUTATIVE (EUROFUNG)-RELATED"/>
    <property type="match status" value="1"/>
</dbReference>
<keyword evidence="2" id="KW-0349">Heme</keyword>
<name>A0ABP9HNG4_9ACTN</name>
<keyword evidence="2" id="KW-0560">Oxidoreductase</keyword>
<comment type="similarity">
    <text evidence="1 2">Belongs to the cytochrome P450 family.</text>
</comment>
<protein>
    <submittedName>
        <fullName evidence="3">Cytochrome P450</fullName>
    </submittedName>
</protein>
<proteinExistence type="inferred from homology"/>
<keyword evidence="2" id="KW-0503">Monooxygenase</keyword>
<keyword evidence="2" id="KW-0479">Metal-binding</keyword>
<dbReference type="InterPro" id="IPR002397">
    <property type="entry name" value="Cyt_P450_B"/>
</dbReference>
<dbReference type="InterPro" id="IPR036396">
    <property type="entry name" value="Cyt_P450_sf"/>
</dbReference>
<evidence type="ECO:0000256" key="2">
    <source>
        <dbReference type="RuleBase" id="RU000461"/>
    </source>
</evidence>
<sequence>MADPQPNPQPNALDPTAGSLEERLPVMAAIRATAHGSVDTPAGRYFATAAGVRAALADVDRFVGSFIDTTALPADEVMLSAVPEPEHGRLRKVVNSVVAHHRLAPAEPFIRTTAAELVAAAVAAAADGSPVDLVAAVSDPLPSAVIAHMLGVPQADRERFQIWSDELLDAQQDRRARTLSQAHPEFAAYIQRLIDDRRAADDPPDDIVTRLLQTAYDDGTLLSDAAVRTQTMFLIVAGNETTRNLVANCLHTLAAHPDIYAAVRADPALLPALVEESLRLDAPVQILARAVRAPTEVAGCPLAAGDRVVLGIASANRDESVYADPDVLRLDRANPRDHLAFGTGPHVCPGASLARLETLAILQELCVRAEKVRLAPDFAAEPGTVFWAHGQRRLPCLITPADPC</sequence>
<evidence type="ECO:0000313" key="3">
    <source>
        <dbReference type="EMBL" id="GAA4975023.1"/>
    </source>
</evidence>
<evidence type="ECO:0000256" key="1">
    <source>
        <dbReference type="ARBA" id="ARBA00010617"/>
    </source>
</evidence>
<dbReference type="RefSeq" id="WP_345677635.1">
    <property type="nucleotide sequence ID" value="NZ_BAABHS010000017.1"/>
</dbReference>